<reference evidence="1" key="1">
    <citation type="submission" date="2022-07" db="EMBL/GenBank/DDBJ databases">
        <title>Genome Sequence of Leucocoprinus birnbaumii.</title>
        <authorList>
            <person name="Buettner E."/>
        </authorList>
    </citation>
    <scope>NUCLEOTIDE SEQUENCE</scope>
    <source>
        <strain evidence="1">VT141</strain>
    </source>
</reference>
<dbReference type="EMBL" id="JANIEX010000059">
    <property type="protein sequence ID" value="KAJ3574732.1"/>
    <property type="molecule type" value="Genomic_DNA"/>
</dbReference>
<dbReference type="SUPFAM" id="SSF52047">
    <property type="entry name" value="RNI-like"/>
    <property type="match status" value="1"/>
</dbReference>
<name>A0AAD5YVP8_9AGAR</name>
<dbReference type="Proteomes" id="UP001213000">
    <property type="component" value="Unassembled WGS sequence"/>
</dbReference>
<sequence>MSSPLCSSCNAGVLRIECRAPAFSSAKEELEFIEEETDRLDDIIRQSNENRAGLLRRRNVMLSSAGSLPPETLSCIFQHAIRPLDPRTRDALRRGTNPISKEIRAARAPLILGAVCSYWRQIIRSTPQFWQSFAARVTTKNVQKTADFLDFWLDRSDQPAPYIELDFSPIEWLYEADLQPIRDSGIKATASARAMSLNFPHDLEYYRKQWLPFISRFHQLEDLSIGWPAEFEEDLIYDWDREPGTISYETLSNLTCVTFNNLSTKVILPWDNITILRLFNTCINLCLETLWKCPNLVEFRCRGYKDGVLHTDLARENPKVFIHLKTFEWPCYNSHVSCELLKSIRLPAIETLGLDQANDGDLDRRVVKDFLSIVGPKLKTLELSSFTFSQPGLVRIFEALPSAERLYLHDCNTERFHTALNALKSNSEQCLPKLRYIFVEGEGMRQSDDSPFMDTPGLLLRMLQERKAAVDSHFRIDFAEDYQIGWRFNYYDLLDAVVLDGWRLDIYEDQELIECMREIYKREFDPNLDSYPYAESQYDDSNFEEGQCETCNVRLF</sequence>
<protein>
    <recommendedName>
        <fullName evidence="3">F-box domain-containing protein</fullName>
    </recommendedName>
</protein>
<evidence type="ECO:0008006" key="3">
    <source>
        <dbReference type="Google" id="ProtNLM"/>
    </source>
</evidence>
<accession>A0AAD5YVP8</accession>
<evidence type="ECO:0000313" key="1">
    <source>
        <dbReference type="EMBL" id="KAJ3574732.1"/>
    </source>
</evidence>
<dbReference type="Gene3D" id="3.80.10.10">
    <property type="entry name" value="Ribonuclease Inhibitor"/>
    <property type="match status" value="1"/>
</dbReference>
<evidence type="ECO:0000313" key="2">
    <source>
        <dbReference type="Proteomes" id="UP001213000"/>
    </source>
</evidence>
<comment type="caution">
    <text evidence="1">The sequence shown here is derived from an EMBL/GenBank/DDBJ whole genome shotgun (WGS) entry which is preliminary data.</text>
</comment>
<dbReference type="InterPro" id="IPR032675">
    <property type="entry name" value="LRR_dom_sf"/>
</dbReference>
<keyword evidence="2" id="KW-1185">Reference proteome</keyword>
<organism evidence="1 2">
    <name type="scientific">Leucocoprinus birnbaumii</name>
    <dbReference type="NCBI Taxonomy" id="56174"/>
    <lineage>
        <taxon>Eukaryota</taxon>
        <taxon>Fungi</taxon>
        <taxon>Dikarya</taxon>
        <taxon>Basidiomycota</taxon>
        <taxon>Agaricomycotina</taxon>
        <taxon>Agaricomycetes</taxon>
        <taxon>Agaricomycetidae</taxon>
        <taxon>Agaricales</taxon>
        <taxon>Agaricineae</taxon>
        <taxon>Agaricaceae</taxon>
        <taxon>Leucocoprinus</taxon>
    </lineage>
</organism>
<dbReference type="AlphaFoldDB" id="A0AAD5YVP8"/>
<proteinExistence type="predicted"/>
<gene>
    <name evidence="1" type="ORF">NP233_g1568</name>
</gene>